<evidence type="ECO:0000256" key="3">
    <source>
        <dbReference type="PROSITE-ProRule" id="PRU00176"/>
    </source>
</evidence>
<sequence>METSPSSSSSSIEPTKVFVGGIMNDLKEEVMKDYFQKFGEVKEIVLIRNRITGTLRGFGFVEFVDLEAAERAINVEGKHLIGNSLVEVKRAKPRAKQWSNCQSPHDQCFYKNLHDRKCLNGSDSDNCINEENNVISTKIFVGGLSANVTEDDFRNYFEKFGSINDSVIIYDTATRRPRGFGFITFDSKEGVEKATENKFHELNGKFVEVKRAFPRVGNHHPNGSSCSSRSINSRIEEGLVDSYDNFAFGVCTPYDYYYGCYYNYTPLMVPGYAFGQIGYGGGYAYGGGYGMIGYDAPFANSSGSWNEQIKISEGNDNH</sequence>
<dbReference type="PROSITE" id="PS50102">
    <property type="entry name" value="RRM"/>
    <property type="match status" value="2"/>
</dbReference>
<dbReference type="SUPFAM" id="SSF54928">
    <property type="entry name" value="RNA-binding domain, RBD"/>
    <property type="match status" value="2"/>
</dbReference>
<evidence type="ECO:0000256" key="1">
    <source>
        <dbReference type="ARBA" id="ARBA00022737"/>
    </source>
</evidence>
<organism evidence="5 7">
    <name type="scientific">Vanilla planifolia</name>
    <name type="common">Vanilla</name>
    <dbReference type="NCBI Taxonomy" id="51239"/>
    <lineage>
        <taxon>Eukaryota</taxon>
        <taxon>Viridiplantae</taxon>
        <taxon>Streptophyta</taxon>
        <taxon>Embryophyta</taxon>
        <taxon>Tracheophyta</taxon>
        <taxon>Spermatophyta</taxon>
        <taxon>Magnoliopsida</taxon>
        <taxon>Liliopsida</taxon>
        <taxon>Asparagales</taxon>
        <taxon>Orchidaceae</taxon>
        <taxon>Vanilloideae</taxon>
        <taxon>Vanilleae</taxon>
        <taxon>Vanilla</taxon>
    </lineage>
</organism>
<keyword evidence="7" id="KW-1185">Reference proteome</keyword>
<dbReference type="EMBL" id="JADCNL010000010">
    <property type="protein sequence ID" value="KAG0463506.1"/>
    <property type="molecule type" value="Genomic_DNA"/>
</dbReference>
<dbReference type="OrthoDB" id="1875751at2759"/>
<dbReference type="GO" id="GO:0006417">
    <property type="term" value="P:regulation of translation"/>
    <property type="evidence" value="ECO:0007669"/>
    <property type="project" value="TreeGrafter"/>
</dbReference>
<dbReference type="PANTHER" id="PTHR48032">
    <property type="entry name" value="RNA-BINDING PROTEIN MUSASHI HOMOLOG RBP6"/>
    <property type="match status" value="1"/>
</dbReference>
<gene>
    <name evidence="6" type="ORF">HPP92_019054</name>
    <name evidence="5" type="ORF">HPP92_019575</name>
</gene>
<evidence type="ECO:0000313" key="6">
    <source>
        <dbReference type="EMBL" id="KAG0464890.1"/>
    </source>
</evidence>
<dbReference type="EMBL" id="JADCNM010000010">
    <property type="protein sequence ID" value="KAG0464890.1"/>
    <property type="molecule type" value="Genomic_DNA"/>
</dbReference>
<name>A0A835PZN4_VANPL</name>
<dbReference type="AlphaFoldDB" id="A0A835PZN4"/>
<evidence type="ECO:0000313" key="5">
    <source>
        <dbReference type="EMBL" id="KAG0463506.1"/>
    </source>
</evidence>
<dbReference type="Gene3D" id="3.30.70.330">
    <property type="match status" value="2"/>
</dbReference>
<dbReference type="InterPro" id="IPR035979">
    <property type="entry name" value="RBD_domain_sf"/>
</dbReference>
<dbReference type="Proteomes" id="UP000639772">
    <property type="component" value="Chromosome 10"/>
</dbReference>
<proteinExistence type="predicted"/>
<dbReference type="PANTHER" id="PTHR48032:SF12">
    <property type="entry name" value="RRM DOMAIN-CONTAINING PROTEIN"/>
    <property type="match status" value="1"/>
</dbReference>
<reference evidence="7 8" key="1">
    <citation type="journal article" date="2020" name="Nat. Food">
        <title>A phased Vanilla planifolia genome enables genetic improvement of flavour and production.</title>
        <authorList>
            <person name="Hasing T."/>
            <person name="Tang H."/>
            <person name="Brym M."/>
            <person name="Khazi F."/>
            <person name="Huang T."/>
            <person name="Chambers A.H."/>
        </authorList>
    </citation>
    <scope>NUCLEOTIDE SEQUENCE [LARGE SCALE GENOMIC DNA]</scope>
    <source>
        <tissue evidence="5">Leaf</tissue>
    </source>
</reference>
<dbReference type="InterPro" id="IPR000504">
    <property type="entry name" value="RRM_dom"/>
</dbReference>
<evidence type="ECO:0000313" key="7">
    <source>
        <dbReference type="Proteomes" id="UP000636800"/>
    </source>
</evidence>
<dbReference type="InterPro" id="IPR012677">
    <property type="entry name" value="Nucleotide-bd_a/b_plait_sf"/>
</dbReference>
<feature type="domain" description="RRM" evidence="4">
    <location>
        <begin position="15"/>
        <end position="93"/>
    </location>
</feature>
<dbReference type="Pfam" id="PF00076">
    <property type="entry name" value="RRM_1"/>
    <property type="match status" value="2"/>
</dbReference>
<dbReference type="SMART" id="SM00360">
    <property type="entry name" value="RRM"/>
    <property type="match status" value="2"/>
</dbReference>
<dbReference type="GO" id="GO:0003729">
    <property type="term" value="F:mRNA binding"/>
    <property type="evidence" value="ECO:0007669"/>
    <property type="project" value="TreeGrafter"/>
</dbReference>
<feature type="domain" description="RRM" evidence="4">
    <location>
        <begin position="137"/>
        <end position="214"/>
    </location>
</feature>
<evidence type="ECO:0000313" key="8">
    <source>
        <dbReference type="Proteomes" id="UP000639772"/>
    </source>
</evidence>
<keyword evidence="1" id="KW-0677">Repeat</keyword>
<keyword evidence="2 3" id="KW-0694">RNA-binding</keyword>
<protein>
    <recommendedName>
        <fullName evidence="4">RRM domain-containing protein</fullName>
    </recommendedName>
</protein>
<evidence type="ECO:0000256" key="2">
    <source>
        <dbReference type="ARBA" id="ARBA00022884"/>
    </source>
</evidence>
<accession>A0A835PZN4</accession>
<dbReference type="Proteomes" id="UP000636800">
    <property type="component" value="Chromosome 10"/>
</dbReference>
<evidence type="ECO:0000259" key="4">
    <source>
        <dbReference type="PROSITE" id="PS50102"/>
    </source>
</evidence>
<comment type="caution">
    <text evidence="5">The sequence shown here is derived from an EMBL/GenBank/DDBJ whole genome shotgun (WGS) entry which is preliminary data.</text>
</comment>